<dbReference type="AlphaFoldDB" id="A0AAN9QAZ1"/>
<dbReference type="Proteomes" id="UP001367508">
    <property type="component" value="Unassembled WGS sequence"/>
</dbReference>
<sequence length="87" mass="10041">MREEKLQYHYLHHGASLACLHFRIYWHASIRDLLIALAPTHLTTEMNEKNGKLGFASPSLIFTHGNRKARRMKSSCAVFLARTQYAI</sequence>
<reference evidence="1 2" key="1">
    <citation type="submission" date="2024-01" db="EMBL/GenBank/DDBJ databases">
        <title>The genomes of 5 underutilized Papilionoideae crops provide insights into root nodulation and disease resistanc.</title>
        <authorList>
            <person name="Jiang F."/>
        </authorList>
    </citation>
    <scope>NUCLEOTIDE SEQUENCE [LARGE SCALE GENOMIC DNA]</scope>
    <source>
        <strain evidence="1">LVBAO_FW01</strain>
        <tissue evidence="1">Leaves</tissue>
    </source>
</reference>
<keyword evidence="2" id="KW-1185">Reference proteome</keyword>
<evidence type="ECO:0000313" key="2">
    <source>
        <dbReference type="Proteomes" id="UP001367508"/>
    </source>
</evidence>
<dbReference type="EMBL" id="JAYMYQ010000005">
    <property type="protein sequence ID" value="KAK7328731.1"/>
    <property type="molecule type" value="Genomic_DNA"/>
</dbReference>
<proteinExistence type="predicted"/>
<gene>
    <name evidence="1" type="ORF">VNO77_22848</name>
</gene>
<evidence type="ECO:0000313" key="1">
    <source>
        <dbReference type="EMBL" id="KAK7328731.1"/>
    </source>
</evidence>
<accession>A0AAN9QAZ1</accession>
<protein>
    <submittedName>
        <fullName evidence="1">Uncharacterized protein</fullName>
    </submittedName>
</protein>
<comment type="caution">
    <text evidence="1">The sequence shown here is derived from an EMBL/GenBank/DDBJ whole genome shotgun (WGS) entry which is preliminary data.</text>
</comment>
<organism evidence="1 2">
    <name type="scientific">Canavalia gladiata</name>
    <name type="common">Sword bean</name>
    <name type="synonym">Dolichos gladiatus</name>
    <dbReference type="NCBI Taxonomy" id="3824"/>
    <lineage>
        <taxon>Eukaryota</taxon>
        <taxon>Viridiplantae</taxon>
        <taxon>Streptophyta</taxon>
        <taxon>Embryophyta</taxon>
        <taxon>Tracheophyta</taxon>
        <taxon>Spermatophyta</taxon>
        <taxon>Magnoliopsida</taxon>
        <taxon>eudicotyledons</taxon>
        <taxon>Gunneridae</taxon>
        <taxon>Pentapetalae</taxon>
        <taxon>rosids</taxon>
        <taxon>fabids</taxon>
        <taxon>Fabales</taxon>
        <taxon>Fabaceae</taxon>
        <taxon>Papilionoideae</taxon>
        <taxon>50 kb inversion clade</taxon>
        <taxon>NPAAA clade</taxon>
        <taxon>indigoferoid/millettioid clade</taxon>
        <taxon>Phaseoleae</taxon>
        <taxon>Canavalia</taxon>
    </lineage>
</organism>
<dbReference type="PROSITE" id="PS51257">
    <property type="entry name" value="PROKAR_LIPOPROTEIN"/>
    <property type="match status" value="1"/>
</dbReference>
<name>A0AAN9QAZ1_CANGL</name>